<dbReference type="EMBL" id="AP025028">
    <property type="protein sequence ID" value="BDA78029.1"/>
    <property type="molecule type" value="Genomic_DNA"/>
</dbReference>
<dbReference type="Proteomes" id="UP000245263">
    <property type="component" value="Chromosome 1"/>
</dbReference>
<keyword evidence="1" id="KW-1133">Transmembrane helix</keyword>
<sequence length="97" mass="11282">MRLFDLYSFEWFGYFRRIKTESYAIKITKFSFILVVILVQFGAGLLALVGILNPVPDTVNPFSQDFAKSALSLLSLNSYLVNKLRDRFFQSLHYDFV</sequence>
<evidence type="ECO:0000256" key="1">
    <source>
        <dbReference type="SAM" id="Phobius"/>
    </source>
</evidence>
<name>A0ABM7UHM7_9LEPT</name>
<keyword evidence="1" id="KW-0472">Membrane</keyword>
<accession>A0ABM7UHM7</accession>
<feature type="transmembrane region" description="Helical" evidence="1">
    <location>
        <begin position="32"/>
        <end position="52"/>
    </location>
</feature>
<evidence type="ECO:0000313" key="3">
    <source>
        <dbReference type="Proteomes" id="UP000245263"/>
    </source>
</evidence>
<evidence type="ECO:0000313" key="2">
    <source>
        <dbReference type="EMBL" id="BDA78029.1"/>
    </source>
</evidence>
<gene>
    <name evidence="2" type="ORF">LPTSP3_g09590</name>
</gene>
<organism evidence="2 3">
    <name type="scientific">Leptospira kobayashii</name>
    <dbReference type="NCBI Taxonomy" id="1917830"/>
    <lineage>
        <taxon>Bacteria</taxon>
        <taxon>Pseudomonadati</taxon>
        <taxon>Spirochaetota</taxon>
        <taxon>Spirochaetia</taxon>
        <taxon>Leptospirales</taxon>
        <taxon>Leptospiraceae</taxon>
        <taxon>Leptospira</taxon>
    </lineage>
</organism>
<keyword evidence="3" id="KW-1185">Reference proteome</keyword>
<keyword evidence="1" id="KW-0812">Transmembrane</keyword>
<reference evidence="2 3" key="1">
    <citation type="submission" date="2021-08" db="EMBL/GenBank/DDBJ databases">
        <title>Complete genome sequence of Leptospira kobayashii strain E30.</title>
        <authorList>
            <person name="Nakao R."/>
            <person name="Nakamura S."/>
            <person name="Masuzawa T."/>
            <person name="Koizumi N."/>
        </authorList>
    </citation>
    <scope>NUCLEOTIDE SEQUENCE [LARGE SCALE GENOMIC DNA]</scope>
    <source>
        <strain evidence="2 3">E30</strain>
    </source>
</reference>
<protein>
    <submittedName>
        <fullName evidence="2">Uncharacterized protein</fullName>
    </submittedName>
</protein>
<proteinExistence type="predicted"/>